<keyword evidence="3" id="KW-1185">Reference proteome</keyword>
<feature type="region of interest" description="Disordered" evidence="1">
    <location>
        <begin position="216"/>
        <end position="285"/>
    </location>
</feature>
<dbReference type="EMBL" id="JAYKXP010000032">
    <property type="protein sequence ID" value="KAK7041766.1"/>
    <property type="molecule type" value="Genomic_DNA"/>
</dbReference>
<dbReference type="AlphaFoldDB" id="A0AAW0CRF4"/>
<reference evidence="2 3" key="1">
    <citation type="submission" date="2024-01" db="EMBL/GenBank/DDBJ databases">
        <title>A draft genome for a cacao thread blight-causing isolate of Paramarasmius palmivorus.</title>
        <authorList>
            <person name="Baruah I.K."/>
            <person name="Bukari Y."/>
            <person name="Amoako-Attah I."/>
            <person name="Meinhardt L.W."/>
            <person name="Bailey B.A."/>
            <person name="Cohen S.P."/>
        </authorList>
    </citation>
    <scope>NUCLEOTIDE SEQUENCE [LARGE SCALE GENOMIC DNA]</scope>
    <source>
        <strain evidence="2 3">GH-12</strain>
    </source>
</reference>
<evidence type="ECO:0000256" key="1">
    <source>
        <dbReference type="SAM" id="MobiDB-lite"/>
    </source>
</evidence>
<sequence length="285" mass="31908">MSSDAFSTSSISFQSHHLHAQVLAVLRRSNEHYRQVAESLRQSIRPTFHARKRAYNLGLSVDIHKAINCPQRQVSVIPLPIIDTCMSPSSPFAQPLEDLNACLPPVIPYDVRLSGRSNAHKRLAMIPPIVIPSVHDPRRRPSITSQLGSHFSAITPDQNISVPMFNIHVWNSNMDLHHMEQVIPDDVIDDSETDVNWQSFTPVYLEDYDDDDCMMVSEDESSSQSSMYSTSGSSASSGSCGPRTPVDGSPMIICNKRKSFEEEERLDGQPPKYIRKLDGPIPARR</sequence>
<comment type="caution">
    <text evidence="2">The sequence shown here is derived from an EMBL/GenBank/DDBJ whole genome shotgun (WGS) entry which is preliminary data.</text>
</comment>
<evidence type="ECO:0000313" key="3">
    <source>
        <dbReference type="Proteomes" id="UP001383192"/>
    </source>
</evidence>
<evidence type="ECO:0000313" key="2">
    <source>
        <dbReference type="EMBL" id="KAK7041766.1"/>
    </source>
</evidence>
<organism evidence="2 3">
    <name type="scientific">Paramarasmius palmivorus</name>
    <dbReference type="NCBI Taxonomy" id="297713"/>
    <lineage>
        <taxon>Eukaryota</taxon>
        <taxon>Fungi</taxon>
        <taxon>Dikarya</taxon>
        <taxon>Basidiomycota</taxon>
        <taxon>Agaricomycotina</taxon>
        <taxon>Agaricomycetes</taxon>
        <taxon>Agaricomycetidae</taxon>
        <taxon>Agaricales</taxon>
        <taxon>Marasmiineae</taxon>
        <taxon>Marasmiaceae</taxon>
        <taxon>Paramarasmius</taxon>
    </lineage>
</organism>
<gene>
    <name evidence="2" type="ORF">VNI00_009055</name>
</gene>
<feature type="compositionally biased region" description="Low complexity" evidence="1">
    <location>
        <begin position="222"/>
        <end position="239"/>
    </location>
</feature>
<name>A0AAW0CRF4_9AGAR</name>
<accession>A0AAW0CRF4</accession>
<dbReference type="Proteomes" id="UP001383192">
    <property type="component" value="Unassembled WGS sequence"/>
</dbReference>
<proteinExistence type="predicted"/>
<protein>
    <submittedName>
        <fullName evidence="2">Uncharacterized protein</fullName>
    </submittedName>
</protein>